<name>A0A8B6BR75_MYTGA</name>
<evidence type="ECO:0000313" key="2">
    <source>
        <dbReference type="EMBL" id="VDH93821.1"/>
    </source>
</evidence>
<dbReference type="AlphaFoldDB" id="A0A8B6BR75"/>
<comment type="caution">
    <text evidence="2">The sequence shown here is derived from an EMBL/GenBank/DDBJ whole genome shotgun (WGS) entry which is preliminary data.</text>
</comment>
<gene>
    <name evidence="2" type="ORF">MGAL_10B092866</name>
</gene>
<dbReference type="Pfam" id="PF24764">
    <property type="entry name" value="rva_4"/>
    <property type="match status" value="1"/>
</dbReference>
<dbReference type="PANTHER" id="PTHR46791:SF7">
    <property type="entry name" value="INTEGRASE CATALYTIC DOMAIN-CONTAINING PROTEIN"/>
    <property type="match status" value="1"/>
</dbReference>
<dbReference type="EMBL" id="UYJE01000509">
    <property type="protein sequence ID" value="VDH93821.1"/>
    <property type="molecule type" value="Genomic_DNA"/>
</dbReference>
<keyword evidence="3" id="KW-1185">Reference proteome</keyword>
<proteinExistence type="predicted"/>
<dbReference type="Proteomes" id="UP000596742">
    <property type="component" value="Unassembled WGS sequence"/>
</dbReference>
<dbReference type="SUPFAM" id="SSF53098">
    <property type="entry name" value="Ribonuclease H-like"/>
    <property type="match status" value="1"/>
</dbReference>
<evidence type="ECO:0000313" key="3">
    <source>
        <dbReference type="Proteomes" id="UP000596742"/>
    </source>
</evidence>
<dbReference type="PANTHER" id="PTHR46791">
    <property type="entry name" value="EXPRESSED PROTEIN"/>
    <property type="match status" value="1"/>
</dbReference>
<reference evidence="2" key="1">
    <citation type="submission" date="2018-11" db="EMBL/GenBank/DDBJ databases">
        <authorList>
            <person name="Alioto T."/>
            <person name="Alioto T."/>
        </authorList>
    </citation>
    <scope>NUCLEOTIDE SEQUENCE</scope>
</reference>
<dbReference type="InterPro" id="IPR058913">
    <property type="entry name" value="Integrase_dom_put"/>
</dbReference>
<dbReference type="OrthoDB" id="6148959at2759"/>
<dbReference type="GO" id="GO:0015074">
    <property type="term" value="P:DNA integration"/>
    <property type="evidence" value="ECO:0007669"/>
    <property type="project" value="InterPro"/>
</dbReference>
<protein>
    <recommendedName>
        <fullName evidence="1">Integrase catalytic domain-containing protein</fullName>
    </recommendedName>
</protein>
<sequence length="385" mass="44494">MASTSSLPDENINIDRLQKFLDEDMPITQIAQDFNVCTKTIYRRMKSFGITRIPFSDINDDDLVDIVIEIKQNHPNDGEALLDGHLKARTPPIKIQRWRLRAAIHFVDSAGVQARRTVTIKRRQYSVPCPHYLWHIDGNHKLIKWKMVIHGGIDGFTRLVVFMNISNNNKATTVHRGFIAATEQFNWPIRLRTDFGGENELIWQAILDKRGPRSALVGSSVHNQPIEQLWGIINDRVTLPFKVLFDSMARDGLLNTDNDTDIMCLHWVFLPLIQANLTREVLALNKRKISTEHQRSPCQLEIQFMHLKAAYENKPIEQHEGVVCSYQDPDDLARPLQHVRCDEFERFPAELREELCALGTALEIRDGRRLYLEVVSTIEKYLLRT</sequence>
<evidence type="ECO:0000259" key="1">
    <source>
        <dbReference type="PROSITE" id="PS50994"/>
    </source>
</evidence>
<accession>A0A8B6BR75</accession>
<feature type="domain" description="Integrase catalytic" evidence="1">
    <location>
        <begin position="124"/>
        <end position="305"/>
    </location>
</feature>
<organism evidence="2 3">
    <name type="scientific">Mytilus galloprovincialis</name>
    <name type="common">Mediterranean mussel</name>
    <dbReference type="NCBI Taxonomy" id="29158"/>
    <lineage>
        <taxon>Eukaryota</taxon>
        <taxon>Metazoa</taxon>
        <taxon>Spiralia</taxon>
        <taxon>Lophotrochozoa</taxon>
        <taxon>Mollusca</taxon>
        <taxon>Bivalvia</taxon>
        <taxon>Autobranchia</taxon>
        <taxon>Pteriomorphia</taxon>
        <taxon>Mytilida</taxon>
        <taxon>Mytiloidea</taxon>
        <taxon>Mytilidae</taxon>
        <taxon>Mytilinae</taxon>
        <taxon>Mytilus</taxon>
    </lineage>
</organism>
<dbReference type="InterPro" id="IPR001584">
    <property type="entry name" value="Integrase_cat-core"/>
</dbReference>
<dbReference type="InterPro" id="IPR012337">
    <property type="entry name" value="RNaseH-like_sf"/>
</dbReference>
<dbReference type="PROSITE" id="PS50994">
    <property type="entry name" value="INTEGRASE"/>
    <property type="match status" value="1"/>
</dbReference>